<feature type="binding site" evidence="9">
    <location>
        <position position="44"/>
    </location>
    <ligand>
        <name>ATP</name>
        <dbReference type="ChEBI" id="CHEBI:30616"/>
    </ligand>
</feature>
<dbReference type="HAMAP" id="MF_00505">
    <property type="entry name" value="HSP90"/>
    <property type="match status" value="1"/>
</dbReference>
<feature type="binding site" evidence="9">
    <location>
        <position position="179"/>
    </location>
    <ligand>
        <name>ATP</name>
        <dbReference type="ChEBI" id="CHEBI:30616"/>
    </ligand>
</feature>
<protein>
    <recommendedName>
        <fullName evidence="8">Chaperone protein HtpG</fullName>
    </recommendedName>
    <alternativeName>
        <fullName evidence="8">Heat shock protein HtpG</fullName>
    </alternativeName>
    <alternativeName>
        <fullName evidence="8">High temperature protein G</fullName>
    </alternativeName>
</protein>
<dbReference type="Proteomes" id="UP000195514">
    <property type="component" value="Chromosome I"/>
</dbReference>
<dbReference type="CDD" id="cd16927">
    <property type="entry name" value="HATPase_Hsp90-like"/>
    <property type="match status" value="1"/>
</dbReference>
<sequence>MPEVSKPAKNQPIPFKAETQQLLNILIHSLYTEREIFLRELISNASDALARLDFIMLTDRDVHDPDLPTEIRIRADKDAGILIVEDTGIGMTHDELIENLGTIAHSGARAFVEAAQTSQASLTEIIGQFGVGFYAAFMVADSIRVVSRSYRQDAQSAAWQAAGEDTYTLAPGDRDKRGTEVRITLKEDAREFLDETRLRQVIKRHSDFIQYPIYINDEDAPVNRQTALWRQSPRTVESDAYSEFYKQLTLDFSDPLVHAHMVVDAPVQMYALLYIPADPRNLVFSPRKEPGLKLYARKVLIQDFSIDLLPLYLGFVQGVVDSEDLPLNVSREMVQSSNVMARLKRLVTGKVLETLTDLGRTDPDQYLKFWETYGGFIKEGVAIEQDEPEKLFPLLRFHTDRDPSGWSSLEDVLARAKPGQKEIYYFLGEDASAVRYSPHMDAFRSAGIEVLVLADQVDPFMLMQLKAFQEHPLVNVAAAEPPQIEKETREDDAEPVLDQAALADLIVRFKSLLGERVSAVRVSTRLSASPARLVDPEGAPDQSVQRVYQMMDKDFELPKKVLELNPKHPIIARLSALRPADPKFDLAAEQIFENALLVEGLHPDPVSMVGRIQELIARALGDVEES</sequence>
<comment type="function">
    <text evidence="8">Molecular chaperone. Has ATPase activity.</text>
</comment>
<dbReference type="Pfam" id="PF00183">
    <property type="entry name" value="HSP90"/>
    <property type="match status" value="1"/>
</dbReference>
<evidence type="ECO:0000256" key="6">
    <source>
        <dbReference type="ARBA" id="ARBA00023016"/>
    </source>
</evidence>
<feature type="binding site" evidence="9">
    <location>
        <position position="99"/>
    </location>
    <ligand>
        <name>ATP</name>
        <dbReference type="ChEBI" id="CHEBI:30616"/>
    </ligand>
</feature>
<feature type="region of interest" description="A; substrate-binding" evidence="8">
    <location>
        <begin position="1"/>
        <end position="331"/>
    </location>
</feature>
<evidence type="ECO:0000313" key="12">
    <source>
        <dbReference type="Proteomes" id="UP000195514"/>
    </source>
</evidence>
<keyword evidence="12" id="KW-1185">Reference proteome</keyword>
<evidence type="ECO:0000256" key="7">
    <source>
        <dbReference type="ARBA" id="ARBA00023186"/>
    </source>
</evidence>
<dbReference type="InterPro" id="IPR036890">
    <property type="entry name" value="HATPase_C_sf"/>
</dbReference>
<dbReference type="SMART" id="SM00387">
    <property type="entry name" value="HATPase_c"/>
    <property type="match status" value="1"/>
</dbReference>
<dbReference type="AlphaFoldDB" id="A0A1Y6K116"/>
<keyword evidence="6 8" id="KW-0346">Stress response</keyword>
<keyword evidence="5 8" id="KW-0067">ATP-binding</keyword>
<dbReference type="NCBIfam" id="NF003555">
    <property type="entry name" value="PRK05218.1"/>
    <property type="match status" value="1"/>
</dbReference>
<feature type="binding site" evidence="9">
    <location>
        <begin position="128"/>
        <end position="133"/>
    </location>
    <ligand>
        <name>ATP</name>
        <dbReference type="ChEBI" id="CHEBI:30616"/>
    </ligand>
</feature>
<evidence type="ECO:0000256" key="8">
    <source>
        <dbReference type="HAMAP-Rule" id="MF_00505"/>
    </source>
</evidence>
<comment type="similarity">
    <text evidence="2 8">Belongs to the heat shock protein 90 family.</text>
</comment>
<dbReference type="FunFam" id="3.30.565.10:FF:000009">
    <property type="entry name" value="Molecular chaperone HtpG"/>
    <property type="match status" value="1"/>
</dbReference>
<feature type="domain" description="Histidine kinase/HSP90-like ATPase" evidence="10">
    <location>
        <begin position="33"/>
        <end position="189"/>
    </location>
</feature>
<dbReference type="InterPro" id="IPR020568">
    <property type="entry name" value="Ribosomal_Su5_D2-typ_SF"/>
</dbReference>
<comment type="subcellular location">
    <subcellularLocation>
        <location evidence="1 8">Cytoplasm</location>
    </subcellularLocation>
</comment>
<dbReference type="InterPro" id="IPR003594">
    <property type="entry name" value="HATPase_dom"/>
</dbReference>
<feature type="binding site" evidence="9">
    <location>
        <position position="86"/>
    </location>
    <ligand>
        <name>ATP</name>
        <dbReference type="ChEBI" id="CHEBI:30616"/>
    </ligand>
</feature>
<dbReference type="GO" id="GO:0005524">
    <property type="term" value="F:ATP binding"/>
    <property type="evidence" value="ECO:0007669"/>
    <property type="project" value="UniProtKB-UniRule"/>
</dbReference>
<evidence type="ECO:0000256" key="4">
    <source>
        <dbReference type="ARBA" id="ARBA00022741"/>
    </source>
</evidence>
<comment type="caution">
    <text evidence="8">Lacks conserved residue(s) required for the propagation of feature annotation.</text>
</comment>
<evidence type="ECO:0000256" key="2">
    <source>
        <dbReference type="ARBA" id="ARBA00008239"/>
    </source>
</evidence>
<dbReference type="InterPro" id="IPR001404">
    <property type="entry name" value="Hsp90_fam"/>
</dbReference>
<dbReference type="SUPFAM" id="SSF54211">
    <property type="entry name" value="Ribosomal protein S5 domain 2-like"/>
    <property type="match status" value="1"/>
</dbReference>
<dbReference type="PRINTS" id="PR00775">
    <property type="entry name" value="HEATSHOCK90"/>
</dbReference>
<dbReference type="RefSeq" id="WP_087861205.1">
    <property type="nucleotide sequence ID" value="NZ_LT859958.1"/>
</dbReference>
<evidence type="ECO:0000259" key="10">
    <source>
        <dbReference type="SMART" id="SM00387"/>
    </source>
</evidence>
<feature type="binding site" evidence="9">
    <location>
        <position position="91"/>
    </location>
    <ligand>
        <name>ATP</name>
        <dbReference type="ChEBI" id="CHEBI:30616"/>
    </ligand>
</feature>
<evidence type="ECO:0000256" key="1">
    <source>
        <dbReference type="ARBA" id="ARBA00004496"/>
    </source>
</evidence>
<dbReference type="Gene3D" id="3.40.50.11260">
    <property type="match status" value="1"/>
</dbReference>
<comment type="subunit">
    <text evidence="8">Homodimer.</text>
</comment>
<feature type="region of interest" description="C" evidence="8">
    <location>
        <begin position="547"/>
        <end position="626"/>
    </location>
</feature>
<dbReference type="PANTHER" id="PTHR11528">
    <property type="entry name" value="HEAT SHOCK PROTEIN 90 FAMILY MEMBER"/>
    <property type="match status" value="1"/>
</dbReference>
<dbReference type="SUPFAM" id="SSF55874">
    <property type="entry name" value="ATPase domain of HSP90 chaperone/DNA topoisomerase II/histidine kinase"/>
    <property type="match status" value="1"/>
</dbReference>
<dbReference type="SUPFAM" id="SSF110942">
    <property type="entry name" value="HSP90 C-terminal domain"/>
    <property type="match status" value="1"/>
</dbReference>
<keyword evidence="3 8" id="KW-0963">Cytoplasm</keyword>
<dbReference type="GO" id="GO:0051082">
    <property type="term" value="F:unfolded protein binding"/>
    <property type="evidence" value="ECO:0007669"/>
    <property type="project" value="UniProtKB-UniRule"/>
</dbReference>
<evidence type="ECO:0000313" key="11">
    <source>
        <dbReference type="EMBL" id="SMX53256.1"/>
    </source>
</evidence>
<keyword evidence="7 8" id="KW-0143">Chaperone</keyword>
<evidence type="ECO:0000256" key="3">
    <source>
        <dbReference type="ARBA" id="ARBA00022490"/>
    </source>
</evidence>
<organism evidence="11 12">
    <name type="scientific">Candidatus Brevifilum fermentans</name>
    <dbReference type="NCBI Taxonomy" id="1986204"/>
    <lineage>
        <taxon>Bacteria</taxon>
        <taxon>Bacillati</taxon>
        <taxon>Chloroflexota</taxon>
        <taxon>Anaerolineae</taxon>
        <taxon>Anaerolineales</taxon>
        <taxon>Anaerolineaceae</taxon>
        <taxon>Candidatus Brevifilum</taxon>
    </lineage>
</organism>
<reference evidence="12" key="1">
    <citation type="submission" date="2017-05" db="EMBL/GenBank/DDBJ databases">
        <authorList>
            <person name="Kirkegaard R."/>
            <person name="Mcilroy J S."/>
        </authorList>
    </citation>
    <scope>NUCLEOTIDE SEQUENCE [LARGE SCALE GENOMIC DNA]</scope>
</reference>
<dbReference type="OrthoDB" id="9802640at2"/>
<dbReference type="KEGG" id="abat:CFX1CAM_0190"/>
<feature type="binding site" evidence="9">
    <location>
        <position position="40"/>
    </location>
    <ligand>
        <name>ATP</name>
        <dbReference type="ChEBI" id="CHEBI:30616"/>
    </ligand>
</feature>
<accession>A0A1Y6K116</accession>
<evidence type="ECO:0000256" key="9">
    <source>
        <dbReference type="PIRSR" id="PIRSR002583-1"/>
    </source>
</evidence>
<dbReference type="InterPro" id="IPR020575">
    <property type="entry name" value="Hsp90_N"/>
</dbReference>
<evidence type="ECO:0000256" key="5">
    <source>
        <dbReference type="ARBA" id="ARBA00022840"/>
    </source>
</evidence>
<gene>
    <name evidence="8 11" type="primary">htpG</name>
    <name evidence="11" type="ORF">CFX1CAM_0190</name>
</gene>
<dbReference type="Gene3D" id="3.30.230.80">
    <property type="match status" value="1"/>
</dbReference>
<proteinExistence type="inferred from homology"/>
<dbReference type="InterPro" id="IPR037196">
    <property type="entry name" value="HSP90_C"/>
</dbReference>
<dbReference type="Gene3D" id="3.30.565.10">
    <property type="entry name" value="Histidine kinase-like ATPase, C-terminal domain"/>
    <property type="match status" value="1"/>
</dbReference>
<dbReference type="Pfam" id="PF13589">
    <property type="entry name" value="HATPase_c_3"/>
    <property type="match status" value="1"/>
</dbReference>
<keyword evidence="4 8" id="KW-0547">Nucleotide-binding</keyword>
<dbReference type="EMBL" id="LT859958">
    <property type="protein sequence ID" value="SMX53256.1"/>
    <property type="molecule type" value="Genomic_DNA"/>
</dbReference>
<dbReference type="Gene3D" id="1.20.120.790">
    <property type="entry name" value="Heat shock protein 90, C-terminal domain"/>
    <property type="match status" value="1"/>
</dbReference>
<name>A0A1Y6K116_9CHLR</name>
<feature type="binding site" evidence="9">
    <location>
        <begin position="106"/>
        <end position="107"/>
    </location>
    <ligand>
        <name>ATP</name>
        <dbReference type="ChEBI" id="CHEBI:30616"/>
    </ligand>
</feature>
<dbReference type="GO" id="GO:0016887">
    <property type="term" value="F:ATP hydrolysis activity"/>
    <property type="evidence" value="ECO:0007669"/>
    <property type="project" value="InterPro"/>
</dbReference>
<dbReference type="GO" id="GO:0005737">
    <property type="term" value="C:cytoplasm"/>
    <property type="evidence" value="ECO:0007669"/>
    <property type="project" value="UniProtKB-SubCell"/>
</dbReference>
<dbReference type="PIRSF" id="PIRSF002583">
    <property type="entry name" value="Hsp90"/>
    <property type="match status" value="1"/>
</dbReference>
<dbReference type="GO" id="GO:0140662">
    <property type="term" value="F:ATP-dependent protein folding chaperone"/>
    <property type="evidence" value="ECO:0007669"/>
    <property type="project" value="InterPro"/>
</dbReference>
<feature type="binding site" evidence="9">
    <location>
        <position position="331"/>
    </location>
    <ligand>
        <name>ATP</name>
        <dbReference type="ChEBI" id="CHEBI:30616"/>
    </ligand>
</feature>